<dbReference type="InterPro" id="IPR041698">
    <property type="entry name" value="Methyltransf_25"/>
</dbReference>
<dbReference type="CDD" id="cd02440">
    <property type="entry name" value="AdoMet_MTases"/>
    <property type="match status" value="1"/>
</dbReference>
<keyword evidence="2" id="KW-0808">Transferase</keyword>
<dbReference type="EMBL" id="JAQGLA010000041">
    <property type="protein sequence ID" value="MDA3628260.1"/>
    <property type="molecule type" value="Genomic_DNA"/>
</dbReference>
<proteinExistence type="predicted"/>
<evidence type="ECO:0000256" key="2">
    <source>
        <dbReference type="ARBA" id="ARBA00022679"/>
    </source>
</evidence>
<dbReference type="Pfam" id="PF13649">
    <property type="entry name" value="Methyltransf_25"/>
    <property type="match status" value="1"/>
</dbReference>
<dbReference type="RefSeq" id="WP_270951046.1">
    <property type="nucleotide sequence ID" value="NZ_JAQGLA010000041.1"/>
</dbReference>
<evidence type="ECO:0000256" key="1">
    <source>
        <dbReference type="ARBA" id="ARBA00022603"/>
    </source>
</evidence>
<keyword evidence="1 4" id="KW-0489">Methyltransferase</keyword>
<gene>
    <name evidence="4" type="ORF">OU415_22690</name>
</gene>
<dbReference type="Gene3D" id="3.40.50.150">
    <property type="entry name" value="Vaccinia Virus protein VP39"/>
    <property type="match status" value="1"/>
</dbReference>
<evidence type="ECO:0000313" key="4">
    <source>
        <dbReference type="EMBL" id="MDA3628260.1"/>
    </source>
</evidence>
<dbReference type="SUPFAM" id="SSF53335">
    <property type="entry name" value="S-adenosyl-L-methionine-dependent methyltransferases"/>
    <property type="match status" value="1"/>
</dbReference>
<protein>
    <submittedName>
        <fullName evidence="4">Class I SAM-dependent methyltransferase</fullName>
    </submittedName>
</protein>
<dbReference type="GO" id="GO:0008168">
    <property type="term" value="F:methyltransferase activity"/>
    <property type="evidence" value="ECO:0007669"/>
    <property type="project" value="UniProtKB-KW"/>
</dbReference>
<comment type="caution">
    <text evidence="4">The sequence shown here is derived from an EMBL/GenBank/DDBJ whole genome shotgun (WGS) entry which is preliminary data.</text>
</comment>
<name>A0ABT4V2R6_9PSEU</name>
<dbReference type="Proteomes" id="UP001210380">
    <property type="component" value="Unassembled WGS sequence"/>
</dbReference>
<evidence type="ECO:0000259" key="3">
    <source>
        <dbReference type="Pfam" id="PF13649"/>
    </source>
</evidence>
<evidence type="ECO:0000313" key="5">
    <source>
        <dbReference type="Proteomes" id="UP001210380"/>
    </source>
</evidence>
<dbReference type="PANTHER" id="PTHR43861">
    <property type="entry name" value="TRANS-ACONITATE 2-METHYLTRANSFERASE-RELATED"/>
    <property type="match status" value="1"/>
</dbReference>
<dbReference type="GO" id="GO:0032259">
    <property type="term" value="P:methylation"/>
    <property type="evidence" value="ECO:0007669"/>
    <property type="project" value="UniProtKB-KW"/>
</dbReference>
<keyword evidence="5" id="KW-1185">Reference proteome</keyword>
<sequence>MQNVVNVQQAEAWNGWEGELWASNAERYDGMLDDFNAALFAAAQIDRAHRVLDVGCGTGRTTRLAAGQATRGRAVGVDISAPMVARARADSADIPNIEFVQADAQVHPFPEAGFDVAISRGGVMFFADLVAGFSNIRRALRPDGRLAFISPAAPDPDGDYARATAALGEFMKKPSPASLGMMSMVDPVRIDEVLDSAGFRDIAVEKVEADQNLGENADDAAEFVCSLAPVQFNLRHLDKSTVDRLRAELSSGLQPHETAQGVRVGGTVWLASATC</sequence>
<reference evidence="4 5" key="1">
    <citation type="submission" date="2022-11" db="EMBL/GenBank/DDBJ databases">
        <title>Draft genome sequence of Saccharopolyspora sp. WRP15-2 isolated from rhizosphere soils of wild rice in Thailand.</title>
        <authorList>
            <person name="Duangmal K."/>
            <person name="Kammanee S."/>
            <person name="Muangham S."/>
        </authorList>
    </citation>
    <scope>NUCLEOTIDE SEQUENCE [LARGE SCALE GENOMIC DNA]</scope>
    <source>
        <strain evidence="4 5">WRP15-2</strain>
    </source>
</reference>
<dbReference type="PANTHER" id="PTHR43861:SF1">
    <property type="entry name" value="TRANS-ACONITATE 2-METHYLTRANSFERASE"/>
    <property type="match status" value="1"/>
</dbReference>
<accession>A0ABT4V2R6</accession>
<feature type="domain" description="Methyltransferase" evidence="3">
    <location>
        <begin position="51"/>
        <end position="144"/>
    </location>
</feature>
<organism evidence="4 5">
    <name type="scientific">Saccharopolyspora oryzae</name>
    <dbReference type="NCBI Taxonomy" id="2997343"/>
    <lineage>
        <taxon>Bacteria</taxon>
        <taxon>Bacillati</taxon>
        <taxon>Actinomycetota</taxon>
        <taxon>Actinomycetes</taxon>
        <taxon>Pseudonocardiales</taxon>
        <taxon>Pseudonocardiaceae</taxon>
        <taxon>Saccharopolyspora</taxon>
    </lineage>
</organism>
<dbReference type="InterPro" id="IPR029063">
    <property type="entry name" value="SAM-dependent_MTases_sf"/>
</dbReference>